<keyword evidence="9 20" id="KW-0808">Transferase</keyword>
<dbReference type="SUPFAM" id="SSF48371">
    <property type="entry name" value="ARM repeat"/>
    <property type="match status" value="1"/>
</dbReference>
<comment type="subunit">
    <text evidence="4">Associates with DNA double-strand breaks.</text>
</comment>
<evidence type="ECO:0000256" key="11">
    <source>
        <dbReference type="ARBA" id="ARBA00022763"/>
    </source>
</evidence>
<evidence type="ECO:0000256" key="17">
    <source>
        <dbReference type="ARBA" id="ARBA00025079"/>
    </source>
</evidence>
<dbReference type="PROSITE" id="PS00916">
    <property type="entry name" value="PI3_4_KINASE_2"/>
    <property type="match status" value="1"/>
</dbReference>
<dbReference type="InterPro" id="IPR018936">
    <property type="entry name" value="PI3/4_kinase_CS"/>
</dbReference>
<evidence type="ECO:0000256" key="19">
    <source>
        <dbReference type="ARBA" id="ARBA00048679"/>
    </source>
</evidence>
<dbReference type="InterPro" id="IPR036940">
    <property type="entry name" value="PI3/4_kinase_cat_sf"/>
</dbReference>
<feature type="domain" description="PI3K/PI4K catalytic" evidence="22">
    <location>
        <begin position="2570"/>
        <end position="2880"/>
    </location>
</feature>
<dbReference type="PROSITE" id="PS00915">
    <property type="entry name" value="PI3_4_KINASE_1"/>
    <property type="match status" value="1"/>
</dbReference>
<dbReference type="PANTHER" id="PTHR37079:SF4">
    <property type="entry name" value="SERINE_THREONINE-PROTEIN KINASE ATM"/>
    <property type="match status" value="1"/>
</dbReference>
<evidence type="ECO:0000256" key="14">
    <source>
        <dbReference type="ARBA" id="ARBA00022853"/>
    </source>
</evidence>
<dbReference type="InterPro" id="IPR014009">
    <property type="entry name" value="PIK_FAT"/>
</dbReference>
<name>A0A4P7N427_PYROR</name>
<evidence type="ECO:0000259" key="22">
    <source>
        <dbReference type="PROSITE" id="PS50290"/>
    </source>
</evidence>
<dbReference type="InterPro" id="IPR021668">
    <property type="entry name" value="TAN"/>
</dbReference>
<organism evidence="25 26">
    <name type="scientific">Pyricularia oryzae</name>
    <name type="common">Rice blast fungus</name>
    <name type="synonym">Magnaporthe oryzae</name>
    <dbReference type="NCBI Taxonomy" id="318829"/>
    <lineage>
        <taxon>Eukaryota</taxon>
        <taxon>Fungi</taxon>
        <taxon>Dikarya</taxon>
        <taxon>Ascomycota</taxon>
        <taxon>Pezizomycotina</taxon>
        <taxon>Sordariomycetes</taxon>
        <taxon>Sordariomycetidae</taxon>
        <taxon>Magnaporthales</taxon>
        <taxon>Pyriculariaceae</taxon>
        <taxon>Pyricularia</taxon>
    </lineage>
</organism>
<dbReference type="InterPro" id="IPR000403">
    <property type="entry name" value="PI3/4_kinase_cat_dom"/>
</dbReference>
<keyword evidence="10 20" id="KW-0547">Nucleotide-binding</keyword>
<keyword evidence="8 20" id="KW-0723">Serine/threonine-protein kinase</keyword>
<dbReference type="PROSITE" id="PS51189">
    <property type="entry name" value="FAT"/>
    <property type="match status" value="1"/>
</dbReference>
<comment type="catalytic activity">
    <reaction evidence="18 20">
        <text>L-threonyl-[protein] + ATP = O-phospho-L-threonyl-[protein] + ADP + H(+)</text>
        <dbReference type="Rhea" id="RHEA:46608"/>
        <dbReference type="Rhea" id="RHEA-COMP:11060"/>
        <dbReference type="Rhea" id="RHEA-COMP:11605"/>
        <dbReference type="ChEBI" id="CHEBI:15378"/>
        <dbReference type="ChEBI" id="CHEBI:30013"/>
        <dbReference type="ChEBI" id="CHEBI:30616"/>
        <dbReference type="ChEBI" id="CHEBI:61977"/>
        <dbReference type="ChEBI" id="CHEBI:456216"/>
        <dbReference type="EC" id="2.7.11.1"/>
    </reaction>
</comment>
<evidence type="ECO:0000256" key="3">
    <source>
        <dbReference type="ARBA" id="ARBA00010769"/>
    </source>
</evidence>
<comment type="similarity">
    <text evidence="3 20">Belongs to the PI3/PI4-kinase family. ATM subfamily.</text>
</comment>
<dbReference type="PROSITE" id="PS51190">
    <property type="entry name" value="FATC"/>
    <property type="match status" value="1"/>
</dbReference>
<evidence type="ECO:0000256" key="6">
    <source>
        <dbReference type="ARBA" id="ARBA00014619"/>
    </source>
</evidence>
<evidence type="ECO:0000256" key="13">
    <source>
        <dbReference type="ARBA" id="ARBA00022840"/>
    </source>
</evidence>
<dbReference type="InterPro" id="IPR044107">
    <property type="entry name" value="PIKKc_ATM"/>
</dbReference>
<protein>
    <recommendedName>
        <fullName evidence="6 20">Serine/threonine-protein kinase Tel1</fullName>
        <ecNumber evidence="5 20">2.7.11.1</ecNumber>
    </recommendedName>
</protein>
<keyword evidence="13 20" id="KW-0067">ATP-binding</keyword>
<dbReference type="GO" id="GO:0006325">
    <property type="term" value="P:chromatin organization"/>
    <property type="evidence" value="ECO:0007669"/>
    <property type="project" value="UniProtKB-KW"/>
</dbReference>
<dbReference type="GO" id="GO:0106310">
    <property type="term" value="F:protein serine kinase activity"/>
    <property type="evidence" value="ECO:0007669"/>
    <property type="project" value="RHEA"/>
</dbReference>
<comment type="catalytic activity">
    <reaction evidence="19">
        <text>L-seryl-[protein] + ATP = O-phospho-L-seryl-[protein] + ADP + H(+)</text>
        <dbReference type="Rhea" id="RHEA:17989"/>
        <dbReference type="Rhea" id="RHEA-COMP:9863"/>
        <dbReference type="Rhea" id="RHEA-COMP:11604"/>
        <dbReference type="ChEBI" id="CHEBI:15378"/>
        <dbReference type="ChEBI" id="CHEBI:29999"/>
        <dbReference type="ChEBI" id="CHEBI:30616"/>
        <dbReference type="ChEBI" id="CHEBI:83421"/>
        <dbReference type="ChEBI" id="CHEBI:456216"/>
        <dbReference type="EC" id="2.7.11.1"/>
    </reaction>
</comment>
<feature type="compositionally biased region" description="Polar residues" evidence="21">
    <location>
        <begin position="688"/>
        <end position="702"/>
    </location>
</feature>
<keyword evidence="11 20" id="KW-0227">DNA damage</keyword>
<keyword evidence="16 20" id="KW-0539">Nucleus</keyword>
<evidence type="ECO:0000256" key="10">
    <source>
        <dbReference type="ARBA" id="ARBA00022741"/>
    </source>
</evidence>
<evidence type="ECO:0000313" key="25">
    <source>
        <dbReference type="EMBL" id="QBZ55791.1"/>
    </source>
</evidence>
<dbReference type="Gene3D" id="3.30.1010.10">
    <property type="entry name" value="Phosphatidylinositol 3-kinase Catalytic Subunit, Chain A, domain 4"/>
    <property type="match status" value="1"/>
</dbReference>
<dbReference type="CDD" id="cd05171">
    <property type="entry name" value="PIKKc_ATM"/>
    <property type="match status" value="1"/>
</dbReference>
<evidence type="ECO:0000256" key="21">
    <source>
        <dbReference type="SAM" id="MobiDB-lite"/>
    </source>
</evidence>
<dbReference type="GO" id="GO:0005524">
    <property type="term" value="F:ATP binding"/>
    <property type="evidence" value="ECO:0007669"/>
    <property type="project" value="UniProtKB-KW"/>
</dbReference>
<keyword evidence="15 20" id="KW-0779">Telomere</keyword>
<dbReference type="PROSITE" id="PS50290">
    <property type="entry name" value="PI3_4_KINASE_3"/>
    <property type="match status" value="1"/>
</dbReference>
<dbReference type="GO" id="GO:0000781">
    <property type="term" value="C:chromosome, telomeric region"/>
    <property type="evidence" value="ECO:0007669"/>
    <property type="project" value="UniProtKB-SubCell"/>
</dbReference>
<dbReference type="EC" id="2.7.11.1" evidence="5 20"/>
<evidence type="ECO:0000256" key="9">
    <source>
        <dbReference type="ARBA" id="ARBA00022679"/>
    </source>
</evidence>
<dbReference type="GO" id="GO:0005634">
    <property type="term" value="C:nucleus"/>
    <property type="evidence" value="ECO:0007669"/>
    <property type="project" value="UniProtKB-SubCell"/>
</dbReference>
<dbReference type="SUPFAM" id="SSF56112">
    <property type="entry name" value="Protein kinase-like (PK-like)"/>
    <property type="match status" value="1"/>
</dbReference>
<evidence type="ECO:0000256" key="2">
    <source>
        <dbReference type="ARBA" id="ARBA00004574"/>
    </source>
</evidence>
<evidence type="ECO:0000256" key="16">
    <source>
        <dbReference type="ARBA" id="ARBA00023242"/>
    </source>
</evidence>
<dbReference type="GO" id="GO:0035556">
    <property type="term" value="P:intracellular signal transduction"/>
    <property type="evidence" value="ECO:0007669"/>
    <property type="project" value="UniProtKB-ARBA"/>
</dbReference>
<evidence type="ECO:0000256" key="4">
    <source>
        <dbReference type="ARBA" id="ARBA00011370"/>
    </source>
</evidence>
<evidence type="ECO:0000313" key="26">
    <source>
        <dbReference type="Proteomes" id="UP000294847"/>
    </source>
</evidence>
<dbReference type="SMART" id="SM01343">
    <property type="entry name" value="FATC"/>
    <property type="match status" value="1"/>
</dbReference>
<dbReference type="Gene3D" id="1.10.1070.11">
    <property type="entry name" value="Phosphatidylinositol 3-/4-kinase, catalytic domain"/>
    <property type="match status" value="1"/>
</dbReference>
<dbReference type="Proteomes" id="UP000294847">
    <property type="component" value="Chromosome 2"/>
</dbReference>
<keyword evidence="7 20" id="KW-0158">Chromosome</keyword>
<feature type="region of interest" description="Disordered" evidence="21">
    <location>
        <begin position="688"/>
        <end position="709"/>
    </location>
</feature>
<dbReference type="Pfam" id="PF11640">
    <property type="entry name" value="TAN"/>
    <property type="match status" value="1"/>
</dbReference>
<reference evidence="25 26" key="1">
    <citation type="journal article" date="2019" name="Mol. Biol. Evol.">
        <title>Blast fungal genomes show frequent chromosomal changes, gene gains and losses, and effector gene turnover.</title>
        <authorList>
            <person name="Gomez Luciano L.B."/>
            <person name="Jason Tsai I."/>
            <person name="Chuma I."/>
            <person name="Tosa Y."/>
            <person name="Chen Y.H."/>
            <person name="Li J.Y."/>
            <person name="Li M.Y."/>
            <person name="Jade Lu M.Y."/>
            <person name="Nakayashiki H."/>
            <person name="Li W.H."/>
        </authorList>
    </citation>
    <scope>NUCLEOTIDE SEQUENCE [LARGE SCALE GENOMIC DNA]</scope>
    <source>
        <strain evidence="25">MZ5-1-6</strain>
    </source>
</reference>
<dbReference type="InterPro" id="IPR003152">
    <property type="entry name" value="FATC_dom"/>
</dbReference>
<evidence type="ECO:0000259" key="24">
    <source>
        <dbReference type="PROSITE" id="PS51190"/>
    </source>
</evidence>
<dbReference type="Pfam" id="PF02260">
    <property type="entry name" value="FATC"/>
    <property type="match status" value="1"/>
</dbReference>
<dbReference type="EMBL" id="CP034205">
    <property type="protein sequence ID" value="QBZ55791.1"/>
    <property type="molecule type" value="Genomic_DNA"/>
</dbReference>
<dbReference type="GO" id="GO:0004674">
    <property type="term" value="F:protein serine/threonine kinase activity"/>
    <property type="evidence" value="ECO:0007669"/>
    <property type="project" value="UniProtKB-KW"/>
</dbReference>
<dbReference type="Pfam" id="PF00454">
    <property type="entry name" value="PI3_PI4_kinase"/>
    <property type="match status" value="1"/>
</dbReference>
<accession>A0A4P7N427</accession>
<comment type="function">
    <text evidence="17 20">Serine/threonine protein kinase which activates checkpoint signaling upon genotoxic stresses such as ionizing radiation (IR), ultraviolet light (UV), or DNA replication stalling, thereby acting as a DNA damage sensor. Recognizes the substrate consensus sequence [ST]-Q. Phosphorylates histone H2A to form H2AS128ph (gamma-H2A) at sites of DNA damage, involved in the regulation of DNA damage response mechanism. Required for the control of telomere length and genome stability.</text>
</comment>
<evidence type="ECO:0000256" key="1">
    <source>
        <dbReference type="ARBA" id="ARBA00004123"/>
    </source>
</evidence>
<sequence length="2930" mass="328223">MPPRKAAGPIASLDDLRVSIISGRTTERSNALKELIEFASRAERIKPLKDKSIHQLLEALFHCAVAEKSTYYGGTKTTRAQAENKLGLCAEALRMIITQRTAKIKVKAARAVVDHITQSLPGPDQDFVPPLQQDYIKALVALLGNPATVEHLCRNDADSWLACVDFLTESLSRLLDNGDREFVVLSRGSPVPGTVTGTSSTNRSNSFFSQRHGSQKNLRLLEDMVLCLHQLVSATNAPLALRYKQITRRLVQILQLRGLNVSNMHQATLGALVGIVAQIQADDLSMAASVTRELLPLLSHWWQPHSSKNDKLLNSVRDEILRAVFILLPHMDAILRAADDGPLLDEILELMDALWLEYSRRDDRLHLQLTDLDFSSLKVDYFKTEIFGLRPFDMSSERKWAILEAMAQLELLYSRKVRQQRCPPADPDQDQPRKRRRVECGQDRIHQKLNSPDDGLKLVALQLLSFTFKNERPSQENYFSDMNDIVRLLSHKQSTIASWAMIACASYSLHPQAKATDISALWSQAWQVAVRSVSHQGTSRAASFLLYSILKSDILALHETADSITTMVTAADISGPAVVADSSLILMLHLLHLRNTMLPGAGQITCNHVIRWVFSKWNPSDGAYAMSNSTFTSVIDLANLLRACCGSQNVPEKPLIPVPGGPVYQYWSQQRNDHDLMRYLLLSESTSTCDRSESPKSQAYTSDSEEARHVTDAADANAARKLIAELLHPKLSDSVTMSESWAQSKAKVSTDRLRSVLQCALSSLVIIPELNQMKISLSQEVETSTQTLVEILLDLIMTADDTQDFSDMCFQSITGLLPRFCSQDIIRFRQENQPLLAFFVKLASMLDEKSSQPKSSSGVDLMDLDDEFESQQSQTSLISKAVSFPRSELGLEYSHEGFHWDIKMRLRLLSFFLDDEEHIGILPTDFVGTLVQLSEEEFLYSTRLLKECLRSDFTVRTADASRIIETVGSVIGEDNAACEVVLVVCIDMIELLIPVWSDDQELSGPIGDLYLFLVDKGSPGNNLSQRAQARLADLLLTLLEKKPDYGTSLNYKSCRSSLFSLTKEGALWLKFNIGSKLPKIFELYVFKVHDELFLDILDCLPTDSDHREGIAFRLYLLAEIARQWPTTLRRGIYTIFETSGHILTSVYHAQRCLSSVAEYLDLESPKELFRLFTPQLLYTWLESSALETIPYGIFGFSSLEELLKQAKSEAISLMMMRGQEDQAENLAQTLRTTTAKLIQENFARAIAYSVAHDICGQKNASRDKHVTSESIVKRIMGKESFYQHVNLEFVDIIGILFDIIDQEDPIEAKCFAKNPSLKYAADISAKIKGFGHSEVILPPNQQPLFRARHLTQELEHICGRTQHELQSLWSPALVVSVCRKLLNTIQAAMGPLHACAVIRKVRILVCLAGDHAVSLYPLEMILHSIRPYIGDPECADDALGITRYLILSGANHLARVPAFLAGYALSTLASLRLFLESSQSSTTQESQFKATKSNAQTFHKWFTDYLTSYESSGFRNESQRQAFRKITQAAAQIGTSGNAEKETHESSLLLEILKDGANRHRLLNQSSRDLALAMLCGDFKPPPPGPKDVIDTDDGAIKHSTMVWESCKAQSLHANYLTWAGRVVGKSFAASGEVQEKLLRESRLADYARLAGRDLGSEEGILEAIEALITDRDCATAGLAEAALRKIVTETTAAQDNSLSMACQHSLSEAVHASSDWAPYSIPPSDYVEVSQMKDAELFSRGRIDALDWSQSMAVFLAKSVPSYTILAQLPPLLLKSKSFADRVFPFIVHLVLFLQLDTQQTVRRKLSDSLKEWLVMDTPVARENIKLLINTVLFLRTQPLPSETSIADRSTWLEIDLAALSTASTRCGMYKVALVFAEIAFSEASQKTSRRSSAARDLDTTDSTEILLEIFENIDDPDAYYGLPQISNLDNVLSRLEYEKDGMKSLAFRGAQLDDHVRRRDSSATKDGQSMVRTLGELGLSGLAHSLLQTQQGLDGQSSSIGSTFETARRLAIWNLPVPPNQDHRAVTMYKAYQSIHQATDLISAQQAVHQGLSSTIRYLTGSSLKAFHLRQHLGALAALTEIDESLTIQGSVDGLCRRFEGRSEWMMSGRYDDVRQILSCRESTLGLLSQHSHFQKSQKLTAAMTRTLEVQALLLSAGIFRYHDATQESLNISTSLNNLIQPCEAMGLSVDAAIKVEVANSFWDYGEMIPSIRMLQSIEGECALKKQTIDVNRADLLASIGHQVSVAKLESSEEIQRKYLQPALKELRGNNEGKAAGKVYHQFAVFCDEQLQNPDSLADLNRLKGLEKGKSDEVTQLSAIVSKTKDQMLKQRYTGMLNKARTWLDLDRQELRRIEQTRSQFVQLSLENYLLALSASDEHHDDALRFTALWLERSEEQATTQAVQTHLHKVPSRKFAPLINQLTSRLQEAETSFHKLLQNLVFRICCEHPYHGMYQIWSGMKSKINKDDEIAVLRSKAMVRISEHLGKHKKVYSIWQAVNYTNAKYYALAIDRGPEKGYKQGQKVAIHNHAQAKPLQDSLFKYRIPPPTMQMELRADCDYSTVPVIAKLEPEMSIASGLSAPKILTAVGSDGVRYKQLVKGGNDDLRQDAIMEQVFAAVSSVLKLHRTTRQRNLGIRTYKVVPLTTSTGLIEFVPNTIPLHDYLIPAHERYYPKLWRGSQCRKEISNAQGKPVEERIRAYRKATERFPPVMRYFFMEHFPDPDEWFVRRLAYTRTTAAISMLGHVLGLGDRHGHNILLDSRTGEVVHIDLGIAFEMGRILPVPELVPFRLTRDIVDGMGITKTEGVFRRCCEFTMDALREETYSIMTILDVLRYDPLYSWSISPVRLAKLQDTTTSRDNETGAPGVDVKAVVENRKVVNEPSEAERALEVVRKKLSKTLSVTATVNDLINQATSERNLACLFSGWAAYA</sequence>
<dbReference type="SMART" id="SM00146">
    <property type="entry name" value="PI3Kc"/>
    <property type="match status" value="1"/>
</dbReference>
<dbReference type="SMART" id="SM01342">
    <property type="entry name" value="TAN"/>
    <property type="match status" value="1"/>
</dbReference>
<dbReference type="PANTHER" id="PTHR37079">
    <property type="entry name" value="SERINE/THREONINE-PROTEIN KINASE ATM"/>
    <property type="match status" value="1"/>
</dbReference>
<dbReference type="InterPro" id="IPR016024">
    <property type="entry name" value="ARM-type_fold"/>
</dbReference>
<evidence type="ECO:0000259" key="23">
    <source>
        <dbReference type="PROSITE" id="PS51189"/>
    </source>
</evidence>
<evidence type="ECO:0000256" key="18">
    <source>
        <dbReference type="ARBA" id="ARBA00047899"/>
    </source>
</evidence>
<dbReference type="FunFam" id="3.30.1010.10:FF:000019">
    <property type="entry name" value="Serine/threonine-protein kinase Tel1"/>
    <property type="match status" value="1"/>
</dbReference>
<dbReference type="InterPro" id="IPR011009">
    <property type="entry name" value="Kinase-like_dom_sf"/>
</dbReference>
<evidence type="ECO:0000256" key="20">
    <source>
        <dbReference type="RuleBase" id="RU365027"/>
    </source>
</evidence>
<keyword evidence="12 20" id="KW-0418">Kinase</keyword>
<evidence type="ECO:0000256" key="8">
    <source>
        <dbReference type="ARBA" id="ARBA00022527"/>
    </source>
</evidence>
<feature type="domain" description="FAT" evidence="23">
    <location>
        <begin position="1860"/>
        <end position="2464"/>
    </location>
</feature>
<dbReference type="GO" id="GO:0006281">
    <property type="term" value="P:DNA repair"/>
    <property type="evidence" value="ECO:0007669"/>
    <property type="project" value="InterPro"/>
</dbReference>
<feature type="domain" description="FATC" evidence="24">
    <location>
        <begin position="2898"/>
        <end position="2930"/>
    </location>
</feature>
<evidence type="ECO:0000256" key="15">
    <source>
        <dbReference type="ARBA" id="ARBA00022895"/>
    </source>
</evidence>
<proteinExistence type="inferred from homology"/>
<evidence type="ECO:0000256" key="7">
    <source>
        <dbReference type="ARBA" id="ARBA00022454"/>
    </source>
</evidence>
<evidence type="ECO:0000256" key="5">
    <source>
        <dbReference type="ARBA" id="ARBA00012513"/>
    </source>
</evidence>
<keyword evidence="14 20" id="KW-0156">Chromatin regulator</keyword>
<dbReference type="InterPro" id="IPR038980">
    <property type="entry name" value="ATM_plant"/>
</dbReference>
<gene>
    <name evidence="25" type="ORF">PoMZ_00693</name>
</gene>
<evidence type="ECO:0000256" key="12">
    <source>
        <dbReference type="ARBA" id="ARBA00022777"/>
    </source>
</evidence>
<comment type="subcellular location">
    <subcellularLocation>
        <location evidence="2 20">Chromosome</location>
        <location evidence="2 20">Telomere</location>
    </subcellularLocation>
    <subcellularLocation>
        <location evidence="1 20">Nucleus</location>
    </subcellularLocation>
</comment>